<evidence type="ECO:0000313" key="5">
    <source>
        <dbReference type="Proteomes" id="UP000199312"/>
    </source>
</evidence>
<name>A0A1I6NPZ9_9FLAO</name>
<dbReference type="Gene3D" id="2.60.40.1190">
    <property type="match status" value="1"/>
</dbReference>
<gene>
    <name evidence="4" type="ORF">SAMN04488006_0375</name>
</gene>
<feature type="signal peptide" evidence="1">
    <location>
        <begin position="1"/>
        <end position="18"/>
    </location>
</feature>
<dbReference type="GO" id="GO:0004553">
    <property type="term" value="F:hydrolase activity, hydrolyzing O-glycosyl compounds"/>
    <property type="evidence" value="ECO:0007669"/>
    <property type="project" value="InterPro"/>
</dbReference>
<dbReference type="STRING" id="593133.SAMN04488006_0375"/>
<dbReference type="CDD" id="cd09618">
    <property type="entry name" value="CBM9_like_2"/>
    <property type="match status" value="1"/>
</dbReference>
<keyword evidence="1" id="KW-0732">Signal</keyword>
<evidence type="ECO:0000313" key="4">
    <source>
        <dbReference type="EMBL" id="SFS30044.1"/>
    </source>
</evidence>
<dbReference type="GO" id="GO:0016052">
    <property type="term" value="P:carbohydrate catabolic process"/>
    <property type="evidence" value="ECO:0007669"/>
    <property type="project" value="InterPro"/>
</dbReference>
<reference evidence="5" key="1">
    <citation type="submission" date="2016-10" db="EMBL/GenBank/DDBJ databases">
        <authorList>
            <person name="Varghese N."/>
            <person name="Submissions S."/>
        </authorList>
    </citation>
    <scope>NUCLEOTIDE SEQUENCE [LARGE SCALE GENOMIC DNA]</scope>
    <source>
        <strain evidence="5">DSM 24450</strain>
    </source>
</reference>
<dbReference type="AlphaFoldDB" id="A0A1I6NPZ9"/>
<sequence>MKKFIFIFYLFTQISAFAQLNPNPKSIQALRISSAPTIDGVLDESFWQNAETAKDFIMFRPGIGTNEPSGKKTEVKVIYDDEAIYFGALLYDNDIKNIPIESATRDNFGQTDWFGIILNPLNDGQNDTEFFIQATGNQADAKASINDEDFGWSAVWESAVKLDNEKWVIEVKIPYSALRFSNEEVQTWGLNFHRRMQNTKEQYTWNPIDKTKGNIQQYAGILNGIKNISPPTRLSFFPYASSSYSIYNGENQFDSSIGMDVKYGISESFTLDATLIPDFGQTAFDNLTLNLGPFEQHFSEKRAFFTEGTELFNKGNLFYSRRVGNRPSTYVKSSDLAENEEILDTPSDVKMLNALKISGRTKNGLGVGFFNAITEKTVAKIKNTDTDEIRKIVLEPFANYNVLVIDQQFNKNSAISFVNTNVMREGAFRDANVSALLFDLTNKANKYKIEGGGGMSYLNEFDTTTKGFFTDVAVRKISGNWQYGLEHHLEDAKFNKNDLGYQQRNNFSNFESYISYETFEPKGRFDRYQFTLWADLDYLYKPNKYTSNSIGLNYSFQTKETKIAYGGNFNTIINKEFDYYEPRISGRFYKKPGRISSNQWISTDYRKKFAIDANVFMASRINDDNSYIDISFSPRYRVNDQLSFVYDLNYSKDTNDKGFVDIIADDEIIFGKRDAKSFTNAISGKYNFSTKSALNLTFRHYWSPVEYDNQYYLLNNNGILVANDYTENHDINYNIWNFDLSYTWEFAPGSQLIALYRNSIFNEDQLADLNFKENLDNLFDESMLHNFSVRLVYYIDYNKAKNWL</sequence>
<evidence type="ECO:0000256" key="1">
    <source>
        <dbReference type="SAM" id="SignalP"/>
    </source>
</evidence>
<dbReference type="SUPFAM" id="SSF49344">
    <property type="entry name" value="CBD9-like"/>
    <property type="match status" value="1"/>
</dbReference>
<protein>
    <recommendedName>
        <fullName evidence="6">Carbohydrate family 9 binding domain-like</fullName>
    </recommendedName>
</protein>
<dbReference type="EMBL" id="FOZP01000001">
    <property type="protein sequence ID" value="SFS30044.1"/>
    <property type="molecule type" value="Genomic_DNA"/>
</dbReference>
<dbReference type="Pfam" id="PF19313">
    <property type="entry name" value="DUF5916"/>
    <property type="match status" value="1"/>
</dbReference>
<organism evidence="4 5">
    <name type="scientific">Lutibacter maritimus</name>
    <dbReference type="NCBI Taxonomy" id="593133"/>
    <lineage>
        <taxon>Bacteria</taxon>
        <taxon>Pseudomonadati</taxon>
        <taxon>Bacteroidota</taxon>
        <taxon>Flavobacteriia</taxon>
        <taxon>Flavobacteriales</taxon>
        <taxon>Flavobacteriaceae</taxon>
        <taxon>Lutibacter</taxon>
    </lineage>
</organism>
<dbReference type="Pfam" id="PF06452">
    <property type="entry name" value="CBM9_1"/>
    <property type="match status" value="1"/>
</dbReference>
<feature type="domain" description="DUF5916" evidence="3">
    <location>
        <begin position="230"/>
        <end position="804"/>
    </location>
</feature>
<feature type="domain" description="Carbohydrate-binding" evidence="2">
    <location>
        <begin position="38"/>
        <end position="193"/>
    </location>
</feature>
<accession>A0A1I6NPZ9</accession>
<dbReference type="GO" id="GO:0030246">
    <property type="term" value="F:carbohydrate binding"/>
    <property type="evidence" value="ECO:0007669"/>
    <property type="project" value="InterPro"/>
</dbReference>
<dbReference type="InterPro" id="IPR045670">
    <property type="entry name" value="DUF5916"/>
</dbReference>
<dbReference type="RefSeq" id="WP_090221933.1">
    <property type="nucleotide sequence ID" value="NZ_FOZP01000001.1"/>
</dbReference>
<dbReference type="InterPro" id="IPR010502">
    <property type="entry name" value="Carb-bd_dom_fam9"/>
</dbReference>
<proteinExistence type="predicted"/>
<dbReference type="OrthoDB" id="9786766at2"/>
<keyword evidence="5" id="KW-1185">Reference proteome</keyword>
<dbReference type="Proteomes" id="UP000199312">
    <property type="component" value="Unassembled WGS sequence"/>
</dbReference>
<evidence type="ECO:0000259" key="2">
    <source>
        <dbReference type="Pfam" id="PF06452"/>
    </source>
</evidence>
<evidence type="ECO:0008006" key="6">
    <source>
        <dbReference type="Google" id="ProtNLM"/>
    </source>
</evidence>
<evidence type="ECO:0000259" key="3">
    <source>
        <dbReference type="Pfam" id="PF19313"/>
    </source>
</evidence>
<feature type="chain" id="PRO_5011722831" description="Carbohydrate family 9 binding domain-like" evidence="1">
    <location>
        <begin position="19"/>
        <end position="804"/>
    </location>
</feature>